<name>A0AAN9L7A6_CANGL</name>
<dbReference type="Proteomes" id="UP001367508">
    <property type="component" value="Unassembled WGS sequence"/>
</dbReference>
<gene>
    <name evidence="1" type="ORF">VNO77_23168</name>
</gene>
<sequence>METYRAPRRFFLQNSPRPECVLGFLRSAKENLRFLQSLGFNALQVRVGPSANLRGAFSGSREKERSFGFQEKMNLPPSLLYRSEIGSNGRTRFPMFFSTPTSHDWMLVGQLRPPFALCTLSFQLTFFQRYYWGGIDHFCSMYFSKNARCGKSYQNSVVYVRIYHLEEMSVIEKMQPHYLPFSWTFSRESDIPSNFEVAISPILTRHSTYSDVAWSPTSLAFPVFVPSWEDSFESGTFPSFVTLITLRFHQRDALPL</sequence>
<comment type="caution">
    <text evidence="1">The sequence shown here is derived from an EMBL/GenBank/DDBJ whole genome shotgun (WGS) entry which is preliminary data.</text>
</comment>
<proteinExistence type="predicted"/>
<organism evidence="1 2">
    <name type="scientific">Canavalia gladiata</name>
    <name type="common">Sword bean</name>
    <name type="synonym">Dolichos gladiatus</name>
    <dbReference type="NCBI Taxonomy" id="3824"/>
    <lineage>
        <taxon>Eukaryota</taxon>
        <taxon>Viridiplantae</taxon>
        <taxon>Streptophyta</taxon>
        <taxon>Embryophyta</taxon>
        <taxon>Tracheophyta</taxon>
        <taxon>Spermatophyta</taxon>
        <taxon>Magnoliopsida</taxon>
        <taxon>eudicotyledons</taxon>
        <taxon>Gunneridae</taxon>
        <taxon>Pentapetalae</taxon>
        <taxon>rosids</taxon>
        <taxon>fabids</taxon>
        <taxon>Fabales</taxon>
        <taxon>Fabaceae</taxon>
        <taxon>Papilionoideae</taxon>
        <taxon>50 kb inversion clade</taxon>
        <taxon>NPAAA clade</taxon>
        <taxon>indigoferoid/millettioid clade</taxon>
        <taxon>Phaseoleae</taxon>
        <taxon>Canavalia</taxon>
    </lineage>
</organism>
<evidence type="ECO:0000313" key="1">
    <source>
        <dbReference type="EMBL" id="KAK7329023.1"/>
    </source>
</evidence>
<keyword evidence="2" id="KW-1185">Reference proteome</keyword>
<accession>A0AAN9L7A6</accession>
<dbReference type="EMBL" id="JAYMYQ010000005">
    <property type="protein sequence ID" value="KAK7329023.1"/>
    <property type="molecule type" value="Genomic_DNA"/>
</dbReference>
<reference evidence="1 2" key="1">
    <citation type="submission" date="2024-01" db="EMBL/GenBank/DDBJ databases">
        <title>The genomes of 5 underutilized Papilionoideae crops provide insights into root nodulation and disease resistanc.</title>
        <authorList>
            <person name="Jiang F."/>
        </authorList>
    </citation>
    <scope>NUCLEOTIDE SEQUENCE [LARGE SCALE GENOMIC DNA]</scope>
    <source>
        <strain evidence="1">LVBAO_FW01</strain>
        <tissue evidence="1">Leaves</tissue>
    </source>
</reference>
<evidence type="ECO:0000313" key="2">
    <source>
        <dbReference type="Proteomes" id="UP001367508"/>
    </source>
</evidence>
<protein>
    <submittedName>
        <fullName evidence="1">Uncharacterized protein</fullName>
    </submittedName>
</protein>
<dbReference type="AlphaFoldDB" id="A0AAN9L7A6"/>